<keyword evidence="1" id="KW-0732">Signal</keyword>
<sequence length="263" mass="28359">MRSDAALLAVLVILGACNALPLGSLFSRKPAPLEDSGVVGPKPIPVPSPIVPGDSPQPTTLAERVKALLPGRRKTVADVVDSRPEPVPVPAVPTVSTEPNTLTERAKFLAGRGKALAGRGKALAERGKTLLVARGKAVIERGKVLLDGRGKTLAGRALRHWQLPLWMLAGYTFHGQVSNEICDKRMEQYFNRTGGAYGNMSTLNRVLTRKRICARIRPEVASVLAGLLYFGVGYVRRNADSLADSLIEGLESVYRRWRVGAQP</sequence>
<protein>
    <recommendedName>
        <fullName evidence="4">RNase III domain-containing protein</fullName>
    </recommendedName>
</protein>
<evidence type="ECO:0008006" key="4">
    <source>
        <dbReference type="Google" id="ProtNLM"/>
    </source>
</evidence>
<evidence type="ECO:0000313" key="3">
    <source>
        <dbReference type="Proteomes" id="UP000290189"/>
    </source>
</evidence>
<feature type="signal peptide" evidence="1">
    <location>
        <begin position="1"/>
        <end position="19"/>
    </location>
</feature>
<evidence type="ECO:0000256" key="1">
    <source>
        <dbReference type="SAM" id="SignalP"/>
    </source>
</evidence>
<proteinExistence type="predicted"/>
<accession>A0A3P3XZ18</accession>
<dbReference type="AlphaFoldDB" id="A0A3P3XZ18"/>
<dbReference type="PROSITE" id="PS51257">
    <property type="entry name" value="PROKAR_LIPOPROTEIN"/>
    <property type="match status" value="1"/>
</dbReference>
<geneLocation type="mitochondrion" evidence="2"/>
<reference evidence="2 3" key="1">
    <citation type="submission" date="2018-03" db="EMBL/GenBank/DDBJ databases">
        <authorList>
            <person name="Fogelqvist J."/>
        </authorList>
    </citation>
    <scope>NUCLEOTIDE SEQUENCE [LARGE SCALE GENOMIC DNA]</scope>
</reference>
<dbReference type="Proteomes" id="UP000290189">
    <property type="component" value="Unassembled WGS sequence"/>
</dbReference>
<dbReference type="EMBL" id="OVEO01000001">
    <property type="protein sequence ID" value="SPQ93207.1"/>
    <property type="molecule type" value="Genomic_DNA"/>
</dbReference>
<keyword evidence="2" id="KW-0496">Mitochondrion</keyword>
<organism evidence="2 3">
    <name type="scientific">Plasmodiophora brassicae</name>
    <name type="common">Clubroot disease agent</name>
    <dbReference type="NCBI Taxonomy" id="37360"/>
    <lineage>
        <taxon>Eukaryota</taxon>
        <taxon>Sar</taxon>
        <taxon>Rhizaria</taxon>
        <taxon>Endomyxa</taxon>
        <taxon>Phytomyxea</taxon>
        <taxon>Plasmodiophorida</taxon>
        <taxon>Plasmodiophoridae</taxon>
        <taxon>Plasmodiophora</taxon>
    </lineage>
</organism>
<evidence type="ECO:0000313" key="2">
    <source>
        <dbReference type="EMBL" id="SPQ93207.1"/>
    </source>
</evidence>
<gene>
    <name evidence="2" type="ORF">PLBR_LOCUS422</name>
</gene>
<name>A0A3P3XZ18_PLABS</name>
<feature type="chain" id="PRO_5018021914" description="RNase III domain-containing protein" evidence="1">
    <location>
        <begin position="20"/>
        <end position="263"/>
    </location>
</feature>